<sequence length="202" mass="21613">MTESGNTPGDLCGDDDVGADVAPWALETKADPDTFRAAMGRVVGSVTVVTTRHDGRAWGMTVSAFNPVCMEPPTVLVCVNARTVTAADIHRESRFGVNLLSQDQLPVSQLCSRAGAVKYVDDHVVASSQLPAEVTSPVLRNSLVTFDCEVTEARTVGSHLVVMGQVRAVLAPDSRRPLLYGQGRYQRSVDIEELLTMTEAAA</sequence>
<keyword evidence="2" id="KW-0560">Oxidoreductase</keyword>
<gene>
    <name evidence="4" type="ORF">C4B68_24950</name>
</gene>
<dbReference type="PANTHER" id="PTHR30466:SF11">
    <property type="entry name" value="FLAVIN-DEPENDENT MONOOXYGENASE, REDUCTASE SUBUNIT HSAB"/>
    <property type="match status" value="1"/>
</dbReference>
<evidence type="ECO:0000313" key="4">
    <source>
        <dbReference type="EMBL" id="AVH58484.1"/>
    </source>
</evidence>
<accession>A0ABM6SVX9</accession>
<dbReference type="InterPro" id="IPR012349">
    <property type="entry name" value="Split_barrel_FMN-bd"/>
</dbReference>
<protein>
    <submittedName>
        <fullName evidence="4">Flavin reductase</fullName>
    </submittedName>
</protein>
<proteinExistence type="inferred from homology"/>
<dbReference type="Pfam" id="PF01613">
    <property type="entry name" value="Flavin_Reduct"/>
    <property type="match status" value="1"/>
</dbReference>
<comment type="similarity">
    <text evidence="1">Belongs to the non-flavoprotein flavin reductase family.</text>
</comment>
<evidence type="ECO:0000259" key="3">
    <source>
        <dbReference type="SMART" id="SM00903"/>
    </source>
</evidence>
<feature type="domain" description="Flavin reductase like" evidence="3">
    <location>
        <begin position="39"/>
        <end position="187"/>
    </location>
</feature>
<keyword evidence="5" id="KW-1185">Reference proteome</keyword>
<evidence type="ECO:0000256" key="2">
    <source>
        <dbReference type="ARBA" id="ARBA00023002"/>
    </source>
</evidence>
<name>A0ABM6SVX9_9ACTN</name>
<dbReference type="Gene3D" id="2.30.110.10">
    <property type="entry name" value="Electron Transport, Fmn-binding Protein, Chain A"/>
    <property type="match status" value="1"/>
</dbReference>
<dbReference type="PANTHER" id="PTHR30466">
    <property type="entry name" value="FLAVIN REDUCTASE"/>
    <property type="match status" value="1"/>
</dbReference>
<reference evidence="4 5" key="1">
    <citation type="submission" date="2018-02" db="EMBL/GenBank/DDBJ databases">
        <title>Complete genome sequence of Streptomyces dengpaensis, the producer of angucyclines.</title>
        <authorList>
            <person name="Yumei L."/>
        </authorList>
    </citation>
    <scope>NUCLEOTIDE SEQUENCE [LARGE SCALE GENOMIC DNA]</scope>
    <source>
        <strain evidence="4 5">XZHG99</strain>
    </source>
</reference>
<dbReference type="SMART" id="SM00903">
    <property type="entry name" value="Flavin_Reduct"/>
    <property type="match status" value="1"/>
</dbReference>
<dbReference type="SUPFAM" id="SSF50475">
    <property type="entry name" value="FMN-binding split barrel"/>
    <property type="match status" value="1"/>
</dbReference>
<dbReference type="Proteomes" id="UP000238413">
    <property type="component" value="Chromosome"/>
</dbReference>
<dbReference type="InterPro" id="IPR002563">
    <property type="entry name" value="Flavin_Rdtase-like_dom"/>
</dbReference>
<evidence type="ECO:0000313" key="5">
    <source>
        <dbReference type="Proteomes" id="UP000238413"/>
    </source>
</evidence>
<dbReference type="InterPro" id="IPR050268">
    <property type="entry name" value="NADH-dep_flavin_reductase"/>
</dbReference>
<organism evidence="4 5">
    <name type="scientific">Streptomyces dengpaensis</name>
    <dbReference type="NCBI Taxonomy" id="2049881"/>
    <lineage>
        <taxon>Bacteria</taxon>
        <taxon>Bacillati</taxon>
        <taxon>Actinomycetota</taxon>
        <taxon>Actinomycetes</taxon>
        <taxon>Kitasatosporales</taxon>
        <taxon>Streptomycetaceae</taxon>
        <taxon>Streptomyces</taxon>
    </lineage>
</organism>
<evidence type="ECO:0000256" key="1">
    <source>
        <dbReference type="ARBA" id="ARBA00008898"/>
    </source>
</evidence>
<dbReference type="EMBL" id="CP026652">
    <property type="protein sequence ID" value="AVH58484.1"/>
    <property type="molecule type" value="Genomic_DNA"/>
</dbReference>